<evidence type="ECO:0000313" key="3">
    <source>
        <dbReference type="Proteomes" id="UP000001072"/>
    </source>
</evidence>
<protein>
    <submittedName>
        <fullName evidence="2">Uncharacterized protein</fullName>
    </submittedName>
</protein>
<dbReference type="HOGENOM" id="CLU_015424_0_0_1"/>
<reference evidence="3" key="1">
    <citation type="journal article" date="2011" name="Proc. Natl. Acad. Sci. U.S.A.">
        <title>Obligate biotrophy features unraveled by the genomic analysis of rust fungi.</title>
        <authorList>
            <person name="Duplessis S."/>
            <person name="Cuomo C.A."/>
            <person name="Lin Y.-C."/>
            <person name="Aerts A."/>
            <person name="Tisserant E."/>
            <person name="Veneault-Fourrey C."/>
            <person name="Joly D.L."/>
            <person name="Hacquard S."/>
            <person name="Amselem J."/>
            <person name="Cantarel B.L."/>
            <person name="Chiu R."/>
            <person name="Coutinho P.M."/>
            <person name="Feau N."/>
            <person name="Field M."/>
            <person name="Frey P."/>
            <person name="Gelhaye E."/>
            <person name="Goldberg J."/>
            <person name="Grabherr M.G."/>
            <person name="Kodira C.D."/>
            <person name="Kohler A."/>
            <person name="Kuees U."/>
            <person name="Lindquist E.A."/>
            <person name="Lucas S.M."/>
            <person name="Mago R."/>
            <person name="Mauceli E."/>
            <person name="Morin E."/>
            <person name="Murat C."/>
            <person name="Pangilinan J.L."/>
            <person name="Park R."/>
            <person name="Pearson M."/>
            <person name="Quesneville H."/>
            <person name="Rouhier N."/>
            <person name="Sakthikumar S."/>
            <person name="Salamov A.A."/>
            <person name="Schmutz J."/>
            <person name="Selles B."/>
            <person name="Shapiro H."/>
            <person name="Tanguay P."/>
            <person name="Tuskan G.A."/>
            <person name="Henrissat B."/>
            <person name="Van de Peer Y."/>
            <person name="Rouze P."/>
            <person name="Ellis J.G."/>
            <person name="Dodds P.N."/>
            <person name="Schein J.E."/>
            <person name="Zhong S."/>
            <person name="Hamelin R.C."/>
            <person name="Grigoriev I.V."/>
            <person name="Szabo L.J."/>
            <person name="Martin F."/>
        </authorList>
    </citation>
    <scope>NUCLEOTIDE SEQUENCE [LARGE SCALE GENOMIC DNA]</scope>
    <source>
        <strain evidence="3">98AG31 / pathotype 3-4-7</strain>
    </source>
</reference>
<feature type="compositionally biased region" description="Low complexity" evidence="1">
    <location>
        <begin position="397"/>
        <end position="406"/>
    </location>
</feature>
<dbReference type="RefSeq" id="XP_007408906.1">
    <property type="nucleotide sequence ID" value="XM_007408844.1"/>
</dbReference>
<name>F4RIJ0_MELLP</name>
<dbReference type="KEGG" id="mlr:MELLADRAFT_62318"/>
<dbReference type="VEuPathDB" id="FungiDB:MELLADRAFT_62318"/>
<evidence type="ECO:0000256" key="1">
    <source>
        <dbReference type="SAM" id="MobiDB-lite"/>
    </source>
</evidence>
<keyword evidence="3" id="KW-1185">Reference proteome</keyword>
<dbReference type="EMBL" id="GL883103">
    <property type="protein sequence ID" value="EGG07574.1"/>
    <property type="molecule type" value="Genomic_DNA"/>
</dbReference>
<proteinExistence type="predicted"/>
<gene>
    <name evidence="2" type="ORF">MELLADRAFT_62318</name>
</gene>
<evidence type="ECO:0000313" key="2">
    <source>
        <dbReference type="EMBL" id="EGG07574.1"/>
    </source>
</evidence>
<accession>F4RIJ0</accession>
<sequence length="611" mass="68454">MVVATLVHEHYRFINPGYLPEPHKGGLVGILCPECSTALRYFAAREDSWTIYCPQRPRNEHNWRTWRCDQFNHERALINAGAPLPIISSEKDWGPRISPFGVVLGPKPTVTTTRAKTRRATNQLAELLNPIEAKAHPFLGRPQPVPQLETPQLESLAGPCCIQYGLGPCSKHTRPAGQRRVHNLHDQPPPARLPSQLVVVPASASTSTSSAATTCTQPTPDVARPRPGGRIHQWAQSPGSLGHILGLRTVMNIHNDRRERYETAERQIANKYDEAKVVTILLWLNGDQPKVISAHFDQWPKAKLEESTLLMQACTQSLGPTWNRALCFWDDKIDSWHETMVTFPHRYPKDVKVVVVRSPHVDPGSPGLPQPKARKLIPTPALANSPETSQPKDTLVRGRSPSRPARTSPPPESDSDDEVTVVRSYLTDRADANKRASTADPENSDDSDEIEVVKSNFVTTAGARSVKRETSEDLPIFDPTDESPLVLEGEGEGDRDTVSGTTTSTCTSTSRELKRKWPGKPAMVLVSTLLAWYKQCETRPPLQAWKDVWGEEWGLAVSTVYRYRAWITKVDYDRFYGHYRKYPRATVDEARVMYKKEFQAIVNGRDASTKE</sequence>
<dbReference type="GeneID" id="18929879"/>
<organism evidence="3">
    <name type="scientific">Melampsora larici-populina (strain 98AG31 / pathotype 3-4-7)</name>
    <name type="common">Poplar leaf rust fungus</name>
    <dbReference type="NCBI Taxonomy" id="747676"/>
    <lineage>
        <taxon>Eukaryota</taxon>
        <taxon>Fungi</taxon>
        <taxon>Dikarya</taxon>
        <taxon>Basidiomycota</taxon>
        <taxon>Pucciniomycotina</taxon>
        <taxon>Pucciniomycetes</taxon>
        <taxon>Pucciniales</taxon>
        <taxon>Melampsoraceae</taxon>
        <taxon>Melampsora</taxon>
    </lineage>
</organism>
<feature type="region of interest" description="Disordered" evidence="1">
    <location>
        <begin position="379"/>
        <end position="452"/>
    </location>
</feature>
<dbReference type="Proteomes" id="UP000001072">
    <property type="component" value="Unassembled WGS sequence"/>
</dbReference>
<dbReference type="AlphaFoldDB" id="F4RIJ0"/>
<dbReference type="InParanoid" id="F4RIJ0"/>
<feature type="region of interest" description="Disordered" evidence="1">
    <location>
        <begin position="464"/>
        <end position="506"/>
    </location>
</feature>